<comment type="caution">
    <text evidence="3">The sequence shown here is derived from an EMBL/GenBank/DDBJ whole genome shotgun (WGS) entry which is preliminary data.</text>
</comment>
<feature type="region of interest" description="Disordered" evidence="1">
    <location>
        <begin position="55"/>
        <end position="134"/>
    </location>
</feature>
<name>A0A1V9XPK2_9ACAR</name>
<feature type="compositionally biased region" description="Polar residues" evidence="1">
    <location>
        <begin position="83"/>
        <end position="111"/>
    </location>
</feature>
<evidence type="ECO:0000259" key="2">
    <source>
        <dbReference type="PROSITE" id="PS50105"/>
    </source>
</evidence>
<sequence length="399" mass="42835">MTTKEGIRVASVDRILQRVRTDDNFTVKPVRYFGQRNGARHNPYAAGVKKYELNGGRFNNDATTAYDLPRPIKSRGGRPVKNSPGSTDGNSDNSVENTESCSTSSPAQLCATTTDETTCSETGETEAGIQTSVGNSEIMQVKATVPQRTSLRRSTRSCVREIEAKQSPVGNQAKNSGSGDEEIVLVENEKPQSVEEVLKTPPPLLQHPISVVMPSGLGSAASRPPQTAPTLPMLFNKGAQCWIPVAPQLASPLATWHHEAQEFVSAPECYWIAGLAPSAKPGCRDSGGITPENVTPAHTPRAQPELKEASRHLQNLAAVPFDSSVNENTSPCSWTIEEVVTFIGSVPGCAKHSEAFRSQEIDGEALLLLDVDQLVSRLGMKLGPAAKVWARLSKLTGQS</sequence>
<dbReference type="AlphaFoldDB" id="A0A1V9XPK2"/>
<dbReference type="STRING" id="418985.A0A1V9XPK2"/>
<accession>A0A1V9XPK2</accession>
<dbReference type="Gene3D" id="1.10.150.50">
    <property type="entry name" value="Transcription Factor, Ets-1"/>
    <property type="match status" value="1"/>
</dbReference>
<dbReference type="Proteomes" id="UP000192247">
    <property type="component" value="Unassembled WGS sequence"/>
</dbReference>
<feature type="compositionally biased region" description="Low complexity" evidence="1">
    <location>
        <begin position="112"/>
        <end position="126"/>
    </location>
</feature>
<dbReference type="GO" id="GO:0042393">
    <property type="term" value="F:histone binding"/>
    <property type="evidence" value="ECO:0007669"/>
    <property type="project" value="TreeGrafter"/>
</dbReference>
<dbReference type="GO" id="GO:0045892">
    <property type="term" value="P:negative regulation of DNA-templated transcription"/>
    <property type="evidence" value="ECO:0007669"/>
    <property type="project" value="TreeGrafter"/>
</dbReference>
<dbReference type="GO" id="GO:0003682">
    <property type="term" value="F:chromatin binding"/>
    <property type="evidence" value="ECO:0007669"/>
    <property type="project" value="TreeGrafter"/>
</dbReference>
<dbReference type="Pfam" id="PF00536">
    <property type="entry name" value="SAM_1"/>
    <property type="match status" value="1"/>
</dbReference>
<dbReference type="SMART" id="SM00454">
    <property type="entry name" value="SAM"/>
    <property type="match status" value="1"/>
</dbReference>
<dbReference type="PANTHER" id="PTHR12247">
    <property type="entry name" value="POLYCOMB GROUP PROTEIN"/>
    <property type="match status" value="1"/>
</dbReference>
<gene>
    <name evidence="3" type="ORF">BIW11_08421</name>
</gene>
<dbReference type="InterPro" id="IPR050548">
    <property type="entry name" value="PcG_chromatin_remod_factors"/>
</dbReference>
<dbReference type="EMBL" id="MNPL01006366">
    <property type="protein sequence ID" value="OQR75435.1"/>
    <property type="molecule type" value="Genomic_DNA"/>
</dbReference>
<evidence type="ECO:0000313" key="3">
    <source>
        <dbReference type="EMBL" id="OQR75435.1"/>
    </source>
</evidence>
<dbReference type="InParanoid" id="A0A1V9XPK2"/>
<evidence type="ECO:0000313" key="4">
    <source>
        <dbReference type="Proteomes" id="UP000192247"/>
    </source>
</evidence>
<reference evidence="3 4" key="1">
    <citation type="journal article" date="2017" name="Gigascience">
        <title>Draft genome of the honey bee ectoparasitic mite, Tropilaelaps mercedesae, is shaped by the parasitic life history.</title>
        <authorList>
            <person name="Dong X."/>
            <person name="Armstrong S.D."/>
            <person name="Xia D."/>
            <person name="Makepeace B.L."/>
            <person name="Darby A.C."/>
            <person name="Kadowaki T."/>
        </authorList>
    </citation>
    <scope>NUCLEOTIDE SEQUENCE [LARGE SCALE GENOMIC DNA]</scope>
    <source>
        <strain evidence="3">Wuxi-XJTLU</strain>
    </source>
</reference>
<organism evidence="3 4">
    <name type="scientific">Tropilaelaps mercedesae</name>
    <dbReference type="NCBI Taxonomy" id="418985"/>
    <lineage>
        <taxon>Eukaryota</taxon>
        <taxon>Metazoa</taxon>
        <taxon>Ecdysozoa</taxon>
        <taxon>Arthropoda</taxon>
        <taxon>Chelicerata</taxon>
        <taxon>Arachnida</taxon>
        <taxon>Acari</taxon>
        <taxon>Parasitiformes</taxon>
        <taxon>Mesostigmata</taxon>
        <taxon>Gamasina</taxon>
        <taxon>Dermanyssoidea</taxon>
        <taxon>Laelapidae</taxon>
        <taxon>Tropilaelaps</taxon>
    </lineage>
</organism>
<dbReference type="SUPFAM" id="SSF47769">
    <property type="entry name" value="SAM/Pointed domain"/>
    <property type="match status" value="1"/>
</dbReference>
<proteinExistence type="predicted"/>
<keyword evidence="4" id="KW-1185">Reference proteome</keyword>
<protein>
    <submittedName>
        <fullName evidence="3">Phc2 protein-like</fullName>
    </submittedName>
</protein>
<dbReference type="GO" id="GO:0005634">
    <property type="term" value="C:nucleus"/>
    <property type="evidence" value="ECO:0007669"/>
    <property type="project" value="TreeGrafter"/>
</dbReference>
<dbReference type="InterPro" id="IPR013761">
    <property type="entry name" value="SAM/pointed_sf"/>
</dbReference>
<dbReference type="OrthoDB" id="5912862at2759"/>
<feature type="domain" description="SAM" evidence="2">
    <location>
        <begin position="334"/>
        <end position="380"/>
    </location>
</feature>
<dbReference type="PROSITE" id="PS50105">
    <property type="entry name" value="SAM_DOMAIN"/>
    <property type="match status" value="1"/>
</dbReference>
<evidence type="ECO:0000256" key="1">
    <source>
        <dbReference type="SAM" id="MobiDB-lite"/>
    </source>
</evidence>
<dbReference type="InterPro" id="IPR001660">
    <property type="entry name" value="SAM"/>
</dbReference>